<dbReference type="Proteomes" id="UP000198517">
    <property type="component" value="Unassembled WGS sequence"/>
</dbReference>
<proteinExistence type="predicted"/>
<gene>
    <name evidence="1" type="ORF">SAMN05421544_102150</name>
</gene>
<dbReference type="EMBL" id="FNAS01000002">
    <property type="protein sequence ID" value="SDE04097.1"/>
    <property type="molecule type" value="Genomic_DNA"/>
</dbReference>
<organism evidence="1 2">
    <name type="scientific">Riemerella columbipharyngis</name>
    <dbReference type="NCBI Taxonomy" id="1071918"/>
    <lineage>
        <taxon>Bacteria</taxon>
        <taxon>Pseudomonadati</taxon>
        <taxon>Bacteroidota</taxon>
        <taxon>Flavobacteriia</taxon>
        <taxon>Flavobacteriales</taxon>
        <taxon>Weeksellaceae</taxon>
        <taxon>Riemerella</taxon>
    </lineage>
</organism>
<name>A0A1G6ZPF4_9FLAO</name>
<evidence type="ECO:0000313" key="2">
    <source>
        <dbReference type="Proteomes" id="UP000198517"/>
    </source>
</evidence>
<keyword evidence="2" id="KW-1185">Reference proteome</keyword>
<reference evidence="1 2" key="1">
    <citation type="submission" date="2016-10" db="EMBL/GenBank/DDBJ databases">
        <authorList>
            <person name="de Groot N.N."/>
        </authorList>
    </citation>
    <scope>NUCLEOTIDE SEQUENCE [LARGE SCALE GENOMIC DNA]</scope>
    <source>
        <strain evidence="1 2">DSM 24015</strain>
    </source>
</reference>
<sequence>MKKMYGKMFMAMLTFIAYSDCKEIGKHMERWNAEVYSSLSSLYCFWKKMRFLSLL</sequence>
<accession>A0A1G6ZPF4</accession>
<protein>
    <submittedName>
        <fullName evidence="1">Uncharacterized protein</fullName>
    </submittedName>
</protein>
<evidence type="ECO:0000313" key="1">
    <source>
        <dbReference type="EMBL" id="SDE04097.1"/>
    </source>
</evidence>
<dbReference type="STRING" id="1071918.SAMN05421544_102150"/>
<dbReference type="AlphaFoldDB" id="A0A1G6ZPF4"/>